<dbReference type="PANTHER" id="PTHR30505:SF0">
    <property type="entry name" value="FRUCTOSE-LIKE PTS SYSTEM EIIBC COMPONENT-RELATED"/>
    <property type="match status" value="1"/>
</dbReference>
<evidence type="ECO:0000256" key="3">
    <source>
        <dbReference type="ARBA" id="ARBA00022448"/>
    </source>
</evidence>
<dbReference type="GO" id="GO:0090563">
    <property type="term" value="F:protein-phosphocysteine-sugar phosphotransferase activity"/>
    <property type="evidence" value="ECO:0007669"/>
    <property type="project" value="TreeGrafter"/>
</dbReference>
<keyword evidence="7" id="KW-0598">Phosphotransferase system</keyword>
<dbReference type="GO" id="GO:0009401">
    <property type="term" value="P:phosphoenolpyruvate-dependent sugar phosphotransferase system"/>
    <property type="evidence" value="ECO:0007669"/>
    <property type="project" value="UniProtKB-KW"/>
</dbReference>
<keyword evidence="4" id="KW-0597">Phosphoprotein</keyword>
<dbReference type="EMBL" id="VTYN01000007">
    <property type="protein sequence ID" value="NOH48212.1"/>
    <property type="molecule type" value="Genomic_DNA"/>
</dbReference>
<evidence type="ECO:0000256" key="8">
    <source>
        <dbReference type="ARBA" id="ARBA00022777"/>
    </source>
</evidence>
<dbReference type="GO" id="GO:0005886">
    <property type="term" value="C:plasma membrane"/>
    <property type="evidence" value="ECO:0007669"/>
    <property type="project" value="TreeGrafter"/>
</dbReference>
<keyword evidence="5" id="KW-0762">Sugar transport</keyword>
<dbReference type="SUPFAM" id="SSF52794">
    <property type="entry name" value="PTS system IIB component-like"/>
    <property type="match status" value="1"/>
</dbReference>
<dbReference type="Gene3D" id="3.40.50.2300">
    <property type="match status" value="1"/>
</dbReference>
<evidence type="ECO:0000259" key="10">
    <source>
        <dbReference type="PROSITE" id="PS51099"/>
    </source>
</evidence>
<dbReference type="InterPro" id="IPR013011">
    <property type="entry name" value="PTS_EIIB_2"/>
</dbReference>
<dbReference type="RefSeq" id="WP_132697679.1">
    <property type="nucleotide sequence ID" value="NZ_JBJYJP010000002.1"/>
</dbReference>
<organism evidence="11 12">
    <name type="scientific">Vibrio rotiferianus</name>
    <dbReference type="NCBI Taxonomy" id="190895"/>
    <lineage>
        <taxon>Bacteria</taxon>
        <taxon>Pseudomonadati</taxon>
        <taxon>Pseudomonadota</taxon>
        <taxon>Gammaproteobacteria</taxon>
        <taxon>Vibrionales</taxon>
        <taxon>Vibrionaceae</taxon>
        <taxon>Vibrio</taxon>
    </lineage>
</organism>
<proteinExistence type="predicted"/>
<evidence type="ECO:0000256" key="6">
    <source>
        <dbReference type="ARBA" id="ARBA00022679"/>
    </source>
</evidence>
<keyword evidence="9" id="KW-0472">Membrane</keyword>
<evidence type="ECO:0000256" key="2">
    <source>
        <dbReference type="ARBA" id="ARBA00012799"/>
    </source>
</evidence>
<dbReference type="AlphaFoldDB" id="A0A7Y3Z7Z9"/>
<reference evidence="11 12" key="1">
    <citation type="submission" date="2019-08" db="EMBL/GenBank/DDBJ databases">
        <title>Draft genome sequencing and comparative genomics of hatchery-associated Vibrios.</title>
        <authorList>
            <person name="Kehlet-Delgado H."/>
            <person name="Mueller R.S."/>
        </authorList>
    </citation>
    <scope>NUCLEOTIDE SEQUENCE [LARGE SCALE GENOMIC DNA]</scope>
    <source>
        <strain evidence="11 12">00-78-3</strain>
    </source>
</reference>
<dbReference type="CDD" id="cd05569">
    <property type="entry name" value="PTS_IIB_fructose"/>
    <property type="match status" value="1"/>
</dbReference>
<sequence length="131" mass="14343">MTMLNEIKLTYKLGHFCLYIMEIVGVTACISGVAHTYMAAEALEKLGRKLGHKVTVETQGALGSENQLTQDLIDGADVAVIVSDINIEGAERFENSRVVRCSIAHFLRSTEEVMSAIDKVRQAPRGAEISF</sequence>
<accession>A0A7Y3Z7Z9</accession>
<protein>
    <recommendedName>
        <fullName evidence="2">protein-N(pi)-phosphohistidine--D-fructose phosphotransferase</fullName>
        <ecNumber evidence="2">2.7.1.202</ecNumber>
    </recommendedName>
</protein>
<dbReference type="Proteomes" id="UP000572072">
    <property type="component" value="Unassembled WGS sequence"/>
</dbReference>
<evidence type="ECO:0000256" key="9">
    <source>
        <dbReference type="SAM" id="Phobius"/>
    </source>
</evidence>
<evidence type="ECO:0000256" key="7">
    <source>
        <dbReference type="ARBA" id="ARBA00022683"/>
    </source>
</evidence>
<keyword evidence="9" id="KW-1133">Transmembrane helix</keyword>
<evidence type="ECO:0000256" key="1">
    <source>
        <dbReference type="ARBA" id="ARBA00001401"/>
    </source>
</evidence>
<dbReference type="GO" id="GO:0016301">
    <property type="term" value="F:kinase activity"/>
    <property type="evidence" value="ECO:0007669"/>
    <property type="project" value="UniProtKB-KW"/>
</dbReference>
<dbReference type="InterPro" id="IPR036095">
    <property type="entry name" value="PTS_EIIB-like_sf"/>
</dbReference>
<dbReference type="Pfam" id="PF02302">
    <property type="entry name" value="PTS_IIB"/>
    <property type="match status" value="1"/>
</dbReference>
<dbReference type="InterPro" id="IPR003353">
    <property type="entry name" value="PTS_IIB_fruc"/>
</dbReference>
<comment type="catalytic activity">
    <reaction evidence="1">
        <text>D-fructose(out) + N(pros)-phospho-L-histidyl-[protein] = D-fructose 1-phosphate(in) + L-histidyl-[protein]</text>
        <dbReference type="Rhea" id="RHEA:49252"/>
        <dbReference type="Rhea" id="RHEA-COMP:9745"/>
        <dbReference type="Rhea" id="RHEA-COMP:9746"/>
        <dbReference type="ChEBI" id="CHEBI:29979"/>
        <dbReference type="ChEBI" id="CHEBI:37721"/>
        <dbReference type="ChEBI" id="CHEBI:58674"/>
        <dbReference type="ChEBI" id="CHEBI:64837"/>
        <dbReference type="EC" id="2.7.1.202"/>
    </reaction>
</comment>
<dbReference type="NCBIfam" id="TIGR00829">
    <property type="entry name" value="FRU"/>
    <property type="match status" value="1"/>
</dbReference>
<keyword evidence="3" id="KW-0813">Transport</keyword>
<dbReference type="InterPro" id="IPR003501">
    <property type="entry name" value="PTS_EIIB_2/3"/>
</dbReference>
<keyword evidence="8" id="KW-0418">Kinase</keyword>
<feature type="domain" description="PTS EIIB type-2" evidence="10">
    <location>
        <begin position="23"/>
        <end position="119"/>
    </location>
</feature>
<gene>
    <name evidence="11" type="ORF">F0262_09100</name>
</gene>
<evidence type="ECO:0000313" key="12">
    <source>
        <dbReference type="Proteomes" id="UP000572072"/>
    </source>
</evidence>
<feature type="transmembrane region" description="Helical" evidence="9">
    <location>
        <begin position="20"/>
        <end position="40"/>
    </location>
</feature>
<keyword evidence="6" id="KW-0808">Transferase</keyword>
<dbReference type="InterPro" id="IPR050864">
    <property type="entry name" value="Bacterial_PTS_Sugar_Transport"/>
</dbReference>
<dbReference type="EC" id="2.7.1.202" evidence="2"/>
<evidence type="ECO:0000256" key="5">
    <source>
        <dbReference type="ARBA" id="ARBA00022597"/>
    </source>
</evidence>
<dbReference type="PROSITE" id="PS51099">
    <property type="entry name" value="PTS_EIIB_TYPE_2"/>
    <property type="match status" value="1"/>
</dbReference>
<keyword evidence="9" id="KW-0812">Transmembrane</keyword>
<comment type="caution">
    <text evidence="11">The sequence shown here is derived from an EMBL/GenBank/DDBJ whole genome shotgun (WGS) entry which is preliminary data.</text>
</comment>
<evidence type="ECO:0000313" key="11">
    <source>
        <dbReference type="EMBL" id="NOH48212.1"/>
    </source>
</evidence>
<evidence type="ECO:0000256" key="4">
    <source>
        <dbReference type="ARBA" id="ARBA00022553"/>
    </source>
</evidence>
<dbReference type="PANTHER" id="PTHR30505">
    <property type="entry name" value="FRUCTOSE-LIKE PERMEASE"/>
    <property type="match status" value="1"/>
</dbReference>
<dbReference type="GO" id="GO:0022877">
    <property type="term" value="F:protein-N(PI)-phosphohistidine-fructose phosphotransferase system transporter activity"/>
    <property type="evidence" value="ECO:0007669"/>
    <property type="project" value="InterPro"/>
</dbReference>
<name>A0A7Y3Z7Z9_9VIBR</name>